<dbReference type="Proteomes" id="UP000763557">
    <property type="component" value="Unassembled WGS sequence"/>
</dbReference>
<proteinExistence type="predicted"/>
<dbReference type="InterPro" id="IPR010982">
    <property type="entry name" value="Lambda_DNA-bd_dom_sf"/>
</dbReference>
<dbReference type="InterPro" id="IPR001387">
    <property type="entry name" value="Cro/C1-type_HTH"/>
</dbReference>
<organism evidence="2 3">
    <name type="scientific">Kibdelosporangium persicum</name>
    <dbReference type="NCBI Taxonomy" id="2698649"/>
    <lineage>
        <taxon>Bacteria</taxon>
        <taxon>Bacillati</taxon>
        <taxon>Actinomycetota</taxon>
        <taxon>Actinomycetes</taxon>
        <taxon>Pseudonocardiales</taxon>
        <taxon>Pseudonocardiaceae</taxon>
        <taxon>Kibdelosporangium</taxon>
    </lineage>
</organism>
<name>A0ABX2FGR1_9PSEU</name>
<dbReference type="InterPro" id="IPR043917">
    <property type="entry name" value="DUF5753"/>
</dbReference>
<comment type="caution">
    <text evidence="2">The sequence shown here is derived from an EMBL/GenBank/DDBJ whole genome shotgun (WGS) entry which is preliminary data.</text>
</comment>
<dbReference type="Pfam" id="PF19054">
    <property type="entry name" value="DUF5753"/>
    <property type="match status" value="1"/>
</dbReference>
<accession>A0ABX2FGR1</accession>
<evidence type="ECO:0000259" key="1">
    <source>
        <dbReference type="PROSITE" id="PS50943"/>
    </source>
</evidence>
<dbReference type="Gene3D" id="1.10.260.40">
    <property type="entry name" value="lambda repressor-like DNA-binding domains"/>
    <property type="match status" value="1"/>
</dbReference>
<dbReference type="SUPFAM" id="SSF47413">
    <property type="entry name" value="lambda repressor-like DNA-binding domains"/>
    <property type="match status" value="1"/>
</dbReference>
<dbReference type="PROSITE" id="PS50943">
    <property type="entry name" value="HTH_CROC1"/>
    <property type="match status" value="1"/>
</dbReference>
<evidence type="ECO:0000313" key="2">
    <source>
        <dbReference type="EMBL" id="NRN69958.1"/>
    </source>
</evidence>
<evidence type="ECO:0000313" key="3">
    <source>
        <dbReference type="Proteomes" id="UP000763557"/>
    </source>
</evidence>
<dbReference type="SMART" id="SM00530">
    <property type="entry name" value="HTH_XRE"/>
    <property type="match status" value="1"/>
</dbReference>
<sequence length="282" mass="31298">MTKKRGTARIRGLAAELKDLRTTAGLNTREAARRVGLSPATLNRMELGNRVIDSEDMAALLAVYGVTGTERERLLAMAREVDLPGWWETTDADLSKHLRALINFESEATRIVHAAMLRIPGLLQTADYIRAFMASCQVPSPLIESRTEIRLRRQEILRRLRPPRYLAIVDEAALSRPIGSPAIMAEQLRHIIDLAALPHIEVRVIPFAHGSHTGLEGGYVTLEFAKDRSIVLLEHKRSSAFIDEPKDVAPFHEATTTLVKAALEPPESVKFLAAKAASYDRS</sequence>
<dbReference type="Pfam" id="PF13560">
    <property type="entry name" value="HTH_31"/>
    <property type="match status" value="1"/>
</dbReference>
<gene>
    <name evidence="2" type="ORF">GC106_72200</name>
</gene>
<dbReference type="CDD" id="cd00093">
    <property type="entry name" value="HTH_XRE"/>
    <property type="match status" value="1"/>
</dbReference>
<dbReference type="RefSeq" id="WP_173140692.1">
    <property type="nucleotide sequence ID" value="NZ_CBCSGW010000084.1"/>
</dbReference>
<keyword evidence="3" id="KW-1185">Reference proteome</keyword>
<protein>
    <submittedName>
        <fullName evidence="2">Transcriptional regulator</fullName>
    </submittedName>
</protein>
<dbReference type="EMBL" id="JAAATY010000032">
    <property type="protein sequence ID" value="NRN69958.1"/>
    <property type="molecule type" value="Genomic_DNA"/>
</dbReference>
<feature type="domain" description="HTH cro/C1-type" evidence="1">
    <location>
        <begin position="17"/>
        <end position="71"/>
    </location>
</feature>
<reference evidence="2 3" key="1">
    <citation type="submission" date="2020-01" db="EMBL/GenBank/DDBJ databases">
        <title>Kibdelosporangium persica a novel Actinomycetes from a hot desert in Iran.</title>
        <authorList>
            <person name="Safaei N."/>
            <person name="Zaburannyi N."/>
            <person name="Mueller R."/>
            <person name="Wink J."/>
        </authorList>
    </citation>
    <scope>NUCLEOTIDE SEQUENCE [LARGE SCALE GENOMIC DNA]</scope>
    <source>
        <strain evidence="2 3">4NS15</strain>
    </source>
</reference>